<name>A0ABR8YNP8_9CLOT</name>
<feature type="transmembrane region" description="Helical" evidence="1">
    <location>
        <begin position="478"/>
        <end position="501"/>
    </location>
</feature>
<feature type="transmembrane region" description="Helical" evidence="1">
    <location>
        <begin position="80"/>
        <end position="101"/>
    </location>
</feature>
<gene>
    <name evidence="2" type="ORF">H9637_02115</name>
</gene>
<evidence type="ECO:0008006" key="4">
    <source>
        <dbReference type="Google" id="ProtNLM"/>
    </source>
</evidence>
<keyword evidence="1" id="KW-0472">Membrane</keyword>
<feature type="transmembrane region" description="Helical" evidence="1">
    <location>
        <begin position="631"/>
        <end position="653"/>
    </location>
</feature>
<keyword evidence="1" id="KW-0812">Transmembrane</keyword>
<protein>
    <recommendedName>
        <fullName evidence="4">Type II secretion system protein GspF domain-containing protein</fullName>
    </recommendedName>
</protein>
<feature type="transmembrane region" description="Helical" evidence="1">
    <location>
        <begin position="286"/>
        <end position="303"/>
    </location>
</feature>
<keyword evidence="3" id="KW-1185">Reference proteome</keyword>
<feature type="transmembrane region" description="Helical" evidence="1">
    <location>
        <begin position="373"/>
        <end position="391"/>
    </location>
</feature>
<evidence type="ECO:0000313" key="2">
    <source>
        <dbReference type="EMBL" id="MBD8045845.1"/>
    </source>
</evidence>
<dbReference type="EMBL" id="JACSQB010000018">
    <property type="protein sequence ID" value="MBD8045845.1"/>
    <property type="molecule type" value="Genomic_DNA"/>
</dbReference>
<evidence type="ECO:0000313" key="3">
    <source>
        <dbReference type="Proteomes" id="UP000627166"/>
    </source>
</evidence>
<sequence length="662" mass="78087">MQLAIKILIVIAAWGFIIFRLNKNNNNKSNKVNEKKYIKYSRLYEKLTGIPLMGSSISNIKNRLYINDYNSEHILRTKAITYYFGSWLVSISLFVLLCFIYRGSLYITCLLAFICYYLKTALTDYLVGDDTKLLEELIEFIKDLKHQFNLKNSNIEAALYEAGKLSGQLMKFHSKKIEEAIKNRRDLNAYYDEAPNKYMKLIALYIYLTNEFGDAEVDGKSIFINNMNYIMEQIKIEVDKRDKLKYWLKFLTVLTVLPLLFTGMIKAWALNKFPQSTFFYNSSLDIITKIVLLAISVTCFIILREFERHSDKQVKITVKKNCWEARILKVKIIKKIVVKFTPNENSKEYYKAKNLIIDSGSYLTIEWLYLRKIISSIIVFFIVIISILGLQKINVNNVIDNTSYKFNSSEFITVGKEQLEVGEFDKEFLEEYRNKDVKKEDIVKSAKEKGVKSDKEIEKLVNRIEDKLNYIRKEHFKIYHLFIALFIALFASDIPNLKLYLDKKIRKIEMDSEIFEFYTIFLLLMYHKRVSIEMILEWMEHFSYVFKDPIKKCRNNLGNGVFESLDTLKKDCQYKPFVRIVDNLIISENIKIKDAFESLESERQFFKDEQKELNERIVAERRDIGDTLGTAPTFLLFTLYLVMPLMWACSIQFSNLYEQLKL</sequence>
<dbReference type="Proteomes" id="UP000627166">
    <property type="component" value="Unassembled WGS sequence"/>
</dbReference>
<dbReference type="RefSeq" id="WP_191738818.1">
    <property type="nucleotide sequence ID" value="NZ_JACSQB010000018.1"/>
</dbReference>
<evidence type="ECO:0000256" key="1">
    <source>
        <dbReference type="SAM" id="Phobius"/>
    </source>
</evidence>
<feature type="transmembrane region" description="Helical" evidence="1">
    <location>
        <begin position="246"/>
        <end position="266"/>
    </location>
</feature>
<organism evidence="2 3">
    <name type="scientific">Clostridium faecium</name>
    <dbReference type="NCBI Taxonomy" id="2762223"/>
    <lineage>
        <taxon>Bacteria</taxon>
        <taxon>Bacillati</taxon>
        <taxon>Bacillota</taxon>
        <taxon>Clostridia</taxon>
        <taxon>Eubacteriales</taxon>
        <taxon>Clostridiaceae</taxon>
        <taxon>Clostridium</taxon>
    </lineage>
</organism>
<feature type="transmembrane region" description="Helical" evidence="1">
    <location>
        <begin position="6"/>
        <end position="22"/>
    </location>
</feature>
<comment type="caution">
    <text evidence="2">The sequence shown here is derived from an EMBL/GenBank/DDBJ whole genome shotgun (WGS) entry which is preliminary data.</text>
</comment>
<proteinExistence type="predicted"/>
<accession>A0ABR8YNP8</accession>
<reference evidence="2 3" key="1">
    <citation type="submission" date="2020-08" db="EMBL/GenBank/DDBJ databases">
        <title>A Genomic Blueprint of the Chicken Gut Microbiome.</title>
        <authorList>
            <person name="Gilroy R."/>
            <person name="Ravi A."/>
            <person name="Getino M."/>
            <person name="Pursley I."/>
            <person name="Horton D.L."/>
            <person name="Alikhan N.-F."/>
            <person name="Baker D."/>
            <person name="Gharbi K."/>
            <person name="Hall N."/>
            <person name="Watson M."/>
            <person name="Adriaenssens E.M."/>
            <person name="Foster-Nyarko E."/>
            <person name="Jarju S."/>
            <person name="Secka A."/>
            <person name="Antonio M."/>
            <person name="Oren A."/>
            <person name="Chaudhuri R."/>
            <person name="La Ragione R.M."/>
            <person name="Hildebrand F."/>
            <person name="Pallen M.J."/>
        </authorList>
    </citation>
    <scope>NUCLEOTIDE SEQUENCE [LARGE SCALE GENOMIC DNA]</scope>
    <source>
        <strain evidence="2 3">N37</strain>
    </source>
</reference>
<keyword evidence="1" id="KW-1133">Transmembrane helix</keyword>